<feature type="domain" description="Reverse transcriptase" evidence="1">
    <location>
        <begin position="1"/>
        <end position="135"/>
    </location>
</feature>
<organism evidence="2">
    <name type="scientific">Solanum chacoense</name>
    <name type="common">Chaco potato</name>
    <dbReference type="NCBI Taxonomy" id="4108"/>
    <lineage>
        <taxon>Eukaryota</taxon>
        <taxon>Viridiplantae</taxon>
        <taxon>Streptophyta</taxon>
        <taxon>Embryophyta</taxon>
        <taxon>Tracheophyta</taxon>
        <taxon>Spermatophyta</taxon>
        <taxon>Magnoliopsida</taxon>
        <taxon>eudicotyledons</taxon>
        <taxon>Gunneridae</taxon>
        <taxon>Pentapetalae</taxon>
        <taxon>asterids</taxon>
        <taxon>lamiids</taxon>
        <taxon>Solanales</taxon>
        <taxon>Solanaceae</taxon>
        <taxon>Solanoideae</taxon>
        <taxon>Solaneae</taxon>
        <taxon>Solanum</taxon>
    </lineage>
</organism>
<sequence length="135" mass="15361">MKVLRKMGFTETFVDLIWRLLSNNWYSVLINGQSHGFFHSTRGVKQGDPLSSALFILSAEVLSRALNALFEDGRFVGYGMPKWSTKINHLSYADDAIIFTSADRYSLKKIISVLQAYETQSGQKINKEKSGFFMH</sequence>
<dbReference type="PANTHER" id="PTHR46890">
    <property type="entry name" value="NON-LTR RETROLELEMENT REVERSE TRANSCRIPTASE-LIKE PROTEIN-RELATED"/>
    <property type="match status" value="1"/>
</dbReference>
<evidence type="ECO:0000259" key="1">
    <source>
        <dbReference type="PROSITE" id="PS50878"/>
    </source>
</evidence>
<dbReference type="AlphaFoldDB" id="A0A0V0GWG7"/>
<dbReference type="SUPFAM" id="SSF56672">
    <property type="entry name" value="DNA/RNA polymerases"/>
    <property type="match status" value="1"/>
</dbReference>
<reference evidence="2" key="1">
    <citation type="submission" date="2015-12" db="EMBL/GenBank/DDBJ databases">
        <title>Gene expression during late stages of embryo sac development: a critical building block for successful pollen-pistil interactions.</title>
        <authorList>
            <person name="Liu Y."/>
            <person name="Joly V."/>
            <person name="Sabar M."/>
            <person name="Matton D.P."/>
        </authorList>
    </citation>
    <scope>NUCLEOTIDE SEQUENCE</scope>
</reference>
<name>A0A0V0GWG7_SOLCH</name>
<protein>
    <submittedName>
        <fullName evidence="2">Putative ovule protein</fullName>
    </submittedName>
</protein>
<dbReference type="InterPro" id="IPR000477">
    <property type="entry name" value="RT_dom"/>
</dbReference>
<proteinExistence type="predicted"/>
<accession>A0A0V0GWG7</accession>
<dbReference type="EMBL" id="GEDG01029534">
    <property type="protein sequence ID" value="JAP12484.1"/>
    <property type="molecule type" value="Transcribed_RNA"/>
</dbReference>
<dbReference type="InterPro" id="IPR043502">
    <property type="entry name" value="DNA/RNA_pol_sf"/>
</dbReference>
<dbReference type="InterPro" id="IPR052343">
    <property type="entry name" value="Retrotransposon-Effector_Assoc"/>
</dbReference>
<dbReference type="PANTHER" id="PTHR46890:SF48">
    <property type="entry name" value="RNA-DIRECTED DNA POLYMERASE"/>
    <property type="match status" value="1"/>
</dbReference>
<evidence type="ECO:0000313" key="2">
    <source>
        <dbReference type="EMBL" id="JAP12484.1"/>
    </source>
</evidence>
<dbReference type="PROSITE" id="PS50878">
    <property type="entry name" value="RT_POL"/>
    <property type="match status" value="1"/>
</dbReference>
<dbReference type="Pfam" id="PF00078">
    <property type="entry name" value="RVT_1"/>
    <property type="match status" value="1"/>
</dbReference>